<dbReference type="NCBIfam" id="TIGR00230">
    <property type="entry name" value="sfsA"/>
    <property type="match status" value="1"/>
</dbReference>
<comment type="similarity">
    <text evidence="1">Belongs to the SfsA family.</text>
</comment>
<dbReference type="Pfam" id="PF17746">
    <property type="entry name" value="SfsA_N"/>
    <property type="match status" value="1"/>
</dbReference>
<dbReference type="InterPro" id="IPR041465">
    <property type="entry name" value="SfsA_N"/>
</dbReference>
<dbReference type="Pfam" id="PF03749">
    <property type="entry name" value="SfsA"/>
    <property type="match status" value="1"/>
</dbReference>
<comment type="caution">
    <text evidence="4">The sequence shown here is derived from an EMBL/GenBank/DDBJ whole genome shotgun (WGS) entry which is preliminary data.</text>
</comment>
<dbReference type="Gene3D" id="2.40.50.580">
    <property type="match status" value="1"/>
</dbReference>
<dbReference type="InterPro" id="IPR040452">
    <property type="entry name" value="SfsA_C"/>
</dbReference>
<gene>
    <name evidence="1" type="primary">sfsA</name>
    <name evidence="4" type="ORF">C5471_17875</name>
</gene>
<dbReference type="PANTHER" id="PTHR30545:SF2">
    <property type="entry name" value="SUGAR FERMENTATION STIMULATION PROTEIN A"/>
    <property type="match status" value="1"/>
</dbReference>
<protein>
    <recommendedName>
        <fullName evidence="1">Sugar fermentation stimulation protein homolog</fullName>
    </recommendedName>
</protein>
<evidence type="ECO:0000259" key="3">
    <source>
        <dbReference type="Pfam" id="PF17746"/>
    </source>
</evidence>
<dbReference type="InterPro" id="IPR005224">
    <property type="entry name" value="SfsA"/>
</dbReference>
<dbReference type="HAMAP" id="MF_00095">
    <property type="entry name" value="SfsA"/>
    <property type="match status" value="1"/>
</dbReference>
<name>A0ABX0GKS7_9GAMM</name>
<dbReference type="Proteomes" id="UP000697802">
    <property type="component" value="Unassembled WGS sequence"/>
</dbReference>
<evidence type="ECO:0000313" key="4">
    <source>
        <dbReference type="EMBL" id="NHB89459.1"/>
    </source>
</evidence>
<feature type="domain" description="Sugar fermentation stimulation protein C-terminal" evidence="2">
    <location>
        <begin position="84"/>
        <end position="222"/>
    </location>
</feature>
<dbReference type="PANTHER" id="PTHR30545">
    <property type="entry name" value="SUGAR FERMENTATION STIMULATION PROTEIN A"/>
    <property type="match status" value="1"/>
</dbReference>
<evidence type="ECO:0000259" key="2">
    <source>
        <dbReference type="Pfam" id="PF03749"/>
    </source>
</evidence>
<feature type="domain" description="SfsA N-terminal OB" evidence="3">
    <location>
        <begin position="13"/>
        <end position="80"/>
    </location>
</feature>
<dbReference type="EMBL" id="PUJU01000045">
    <property type="protein sequence ID" value="NHB89459.1"/>
    <property type="molecule type" value="Genomic_DNA"/>
</dbReference>
<organism evidence="4 5">
    <name type="scientific">Photorhabdus tasmaniensis</name>
    <dbReference type="NCBI Taxonomy" id="1004159"/>
    <lineage>
        <taxon>Bacteria</taxon>
        <taxon>Pseudomonadati</taxon>
        <taxon>Pseudomonadota</taxon>
        <taxon>Gammaproteobacteria</taxon>
        <taxon>Enterobacterales</taxon>
        <taxon>Morganellaceae</taxon>
        <taxon>Photorhabdus</taxon>
    </lineage>
</organism>
<evidence type="ECO:0000256" key="1">
    <source>
        <dbReference type="HAMAP-Rule" id="MF_00095"/>
    </source>
</evidence>
<keyword evidence="5" id="KW-1185">Reference proteome</keyword>
<evidence type="ECO:0000313" key="5">
    <source>
        <dbReference type="Proteomes" id="UP000697802"/>
    </source>
</evidence>
<reference evidence="4 5" key="1">
    <citation type="submission" date="2018-02" db="EMBL/GenBank/DDBJ databases">
        <authorList>
            <person name="Machado R.A."/>
        </authorList>
    </citation>
    <scope>NUCLEOTIDE SEQUENCE [LARGE SCALE GENOMIC DNA]</scope>
    <source>
        <strain evidence="4 5">T327</strain>
    </source>
</reference>
<dbReference type="Gene3D" id="3.40.1350.60">
    <property type="match status" value="1"/>
</dbReference>
<accession>A0ABX0GKS7</accession>
<sequence length="236" mass="26631">MEFHPPLQSATLIRRYKRFLADVITPKGETLTIHCANTGAMTGCATPGDTIWYSTSDNPKRKYPNSWELTETQDGHWICVNTLRANDLVAEAIQQNAISEFSGYKKISREVKYGEENSRIDLLLQAEQHVNCYIEVKSVTLLQENCGYFPDAVTTRGQKHLRELQLIAEQGQRAVLFFAVLHSGIKQVAAAAHIDHNYSSLLEQARNSGVEVICYQARITEKEMVLGDKLTFILSR</sequence>
<dbReference type="RefSeq" id="WP_133813492.1">
    <property type="nucleotide sequence ID" value="NZ_CAWPIF010000045.1"/>
</dbReference>
<proteinExistence type="inferred from homology"/>
<dbReference type="CDD" id="cd22359">
    <property type="entry name" value="SfsA-like_bacterial"/>
    <property type="match status" value="1"/>
</dbReference>